<evidence type="ECO:0000313" key="8">
    <source>
        <dbReference type="Proteomes" id="UP001054902"/>
    </source>
</evidence>
<organism evidence="7 8">
    <name type="scientific">Chaetoceros tenuissimus</name>
    <dbReference type="NCBI Taxonomy" id="426638"/>
    <lineage>
        <taxon>Eukaryota</taxon>
        <taxon>Sar</taxon>
        <taxon>Stramenopiles</taxon>
        <taxon>Ochrophyta</taxon>
        <taxon>Bacillariophyta</taxon>
        <taxon>Coscinodiscophyceae</taxon>
        <taxon>Chaetocerotophycidae</taxon>
        <taxon>Chaetocerotales</taxon>
        <taxon>Chaetocerotaceae</taxon>
        <taxon>Chaetoceros</taxon>
    </lineage>
</organism>
<dbReference type="InterPro" id="IPR051681">
    <property type="entry name" value="Ser/Thr_Kinases-Pseudokinases"/>
</dbReference>
<evidence type="ECO:0000256" key="2">
    <source>
        <dbReference type="ARBA" id="ARBA00022741"/>
    </source>
</evidence>
<dbReference type="SMART" id="SM00220">
    <property type="entry name" value="S_TKc"/>
    <property type="match status" value="1"/>
</dbReference>
<dbReference type="InterPro" id="IPR011009">
    <property type="entry name" value="Kinase-like_dom_sf"/>
</dbReference>
<evidence type="ECO:0000256" key="3">
    <source>
        <dbReference type="ARBA" id="ARBA00022777"/>
    </source>
</evidence>
<dbReference type="Gene3D" id="3.30.200.20">
    <property type="entry name" value="Phosphorylase Kinase, domain 1"/>
    <property type="match status" value="1"/>
</dbReference>
<dbReference type="GO" id="GO:0004674">
    <property type="term" value="F:protein serine/threonine kinase activity"/>
    <property type="evidence" value="ECO:0007669"/>
    <property type="project" value="TreeGrafter"/>
</dbReference>
<sequence>MFDEDLFGPRPDSTEEIVIPLNDDDLDSSGVASLPRPIEDAPLRKHLSRRQSSFLRSRCRDSLNRLNSNSSLFSEFDDSNNDSSNSSLKRLEKDDIELGSILGSGGFSNVLSIESSRRKSLFDENNKQEENDMNNTVNETNESHIIPEINEDEAICTIIVNDDVTNKLTKRSSYRKSMSQVNRQSSYRRSVSSQSGGSVESYAVKTLRMSIDHNKIIMGAVDLTKEAKWLNVLSHKNIISLHGTGNHPGTVDYFLVIERLQSCVRNLIGKWKTEHQSLVTCGLPKEQVKNSSKRMMLKRMEICYEVCAGLNYLHGKNILFRDLKPDNIGMDNFGIVKIFDFGLAKELKPIDKYNDGPDMYKATRMAGTRRYLAPEVYNSTLYGLPADIYSFTMTLWEVLSLEVPFENMNIREHEKFCYKRKKRPVIKRDWSKSIKNMIKSGWHHNPQKRPKVDEMFGMMKAYLLKKGVEIDES</sequence>
<feature type="region of interest" description="Disordered" evidence="5">
    <location>
        <begin position="170"/>
        <end position="194"/>
    </location>
</feature>
<keyword evidence="2" id="KW-0547">Nucleotide-binding</keyword>
<feature type="compositionally biased region" description="Low complexity" evidence="5">
    <location>
        <begin position="179"/>
        <end position="194"/>
    </location>
</feature>
<dbReference type="InterPro" id="IPR000719">
    <property type="entry name" value="Prot_kinase_dom"/>
</dbReference>
<dbReference type="Gene3D" id="1.10.510.10">
    <property type="entry name" value="Transferase(Phosphotransferase) domain 1"/>
    <property type="match status" value="1"/>
</dbReference>
<name>A0AAD3D351_9STRA</name>
<comment type="caution">
    <text evidence="7">The sequence shown here is derived from an EMBL/GenBank/DDBJ whole genome shotgun (WGS) entry which is preliminary data.</text>
</comment>
<evidence type="ECO:0000259" key="6">
    <source>
        <dbReference type="PROSITE" id="PS50011"/>
    </source>
</evidence>
<dbReference type="Pfam" id="PF00069">
    <property type="entry name" value="Pkinase"/>
    <property type="match status" value="1"/>
</dbReference>
<dbReference type="GO" id="GO:0005524">
    <property type="term" value="F:ATP binding"/>
    <property type="evidence" value="ECO:0007669"/>
    <property type="project" value="UniProtKB-KW"/>
</dbReference>
<dbReference type="Proteomes" id="UP001054902">
    <property type="component" value="Unassembled WGS sequence"/>
</dbReference>
<accession>A0AAD3D351</accession>
<keyword evidence="8" id="KW-1185">Reference proteome</keyword>
<protein>
    <recommendedName>
        <fullName evidence="6">Protein kinase domain-containing protein</fullName>
    </recommendedName>
</protein>
<reference evidence="7 8" key="1">
    <citation type="journal article" date="2021" name="Sci. Rep.">
        <title>The genome of the diatom Chaetoceros tenuissimus carries an ancient integrated fragment of an extant virus.</title>
        <authorList>
            <person name="Hongo Y."/>
            <person name="Kimura K."/>
            <person name="Takaki Y."/>
            <person name="Yoshida Y."/>
            <person name="Baba S."/>
            <person name="Kobayashi G."/>
            <person name="Nagasaki K."/>
            <person name="Hano T."/>
            <person name="Tomaru Y."/>
        </authorList>
    </citation>
    <scope>NUCLEOTIDE SEQUENCE [LARGE SCALE GENOMIC DNA]</scope>
    <source>
        <strain evidence="7 8">NIES-3715</strain>
    </source>
</reference>
<dbReference type="PROSITE" id="PS50011">
    <property type="entry name" value="PROTEIN_KINASE_DOM"/>
    <property type="match status" value="1"/>
</dbReference>
<gene>
    <name evidence="7" type="ORF">CTEN210_12336</name>
</gene>
<keyword evidence="1" id="KW-0808">Transferase</keyword>
<evidence type="ECO:0000256" key="5">
    <source>
        <dbReference type="SAM" id="MobiDB-lite"/>
    </source>
</evidence>
<dbReference type="EMBL" id="BLLK01000051">
    <property type="protein sequence ID" value="GFH55860.1"/>
    <property type="molecule type" value="Genomic_DNA"/>
</dbReference>
<evidence type="ECO:0000256" key="1">
    <source>
        <dbReference type="ARBA" id="ARBA00022679"/>
    </source>
</evidence>
<dbReference type="SUPFAM" id="SSF56112">
    <property type="entry name" value="Protein kinase-like (PK-like)"/>
    <property type="match status" value="1"/>
</dbReference>
<keyword evidence="3" id="KW-0418">Kinase</keyword>
<dbReference type="PANTHER" id="PTHR44329">
    <property type="entry name" value="SERINE/THREONINE-PROTEIN KINASE TNNI3K-RELATED"/>
    <property type="match status" value="1"/>
</dbReference>
<proteinExistence type="predicted"/>
<dbReference type="PANTHER" id="PTHR44329:SF288">
    <property type="entry name" value="MITOGEN-ACTIVATED PROTEIN KINASE KINASE KINASE 20"/>
    <property type="match status" value="1"/>
</dbReference>
<feature type="domain" description="Protein kinase" evidence="6">
    <location>
        <begin position="96"/>
        <end position="463"/>
    </location>
</feature>
<keyword evidence="4" id="KW-0067">ATP-binding</keyword>
<dbReference type="AlphaFoldDB" id="A0AAD3D351"/>
<evidence type="ECO:0000313" key="7">
    <source>
        <dbReference type="EMBL" id="GFH55860.1"/>
    </source>
</evidence>
<evidence type="ECO:0000256" key="4">
    <source>
        <dbReference type="ARBA" id="ARBA00022840"/>
    </source>
</evidence>